<evidence type="ECO:0000256" key="2">
    <source>
        <dbReference type="SAM" id="MobiDB-lite"/>
    </source>
</evidence>
<accession>A0A8S1LA93</accession>
<dbReference type="CDD" id="cd00167">
    <property type="entry name" value="SANT"/>
    <property type="match status" value="1"/>
</dbReference>
<gene>
    <name evidence="4" type="ORF">PSON_ATCC_30995.1.T0170053</name>
</gene>
<feature type="domain" description="Myb-like" evidence="3">
    <location>
        <begin position="39"/>
        <end position="93"/>
    </location>
</feature>
<organism evidence="4 5">
    <name type="scientific">Paramecium sonneborni</name>
    <dbReference type="NCBI Taxonomy" id="65129"/>
    <lineage>
        <taxon>Eukaryota</taxon>
        <taxon>Sar</taxon>
        <taxon>Alveolata</taxon>
        <taxon>Ciliophora</taxon>
        <taxon>Intramacronucleata</taxon>
        <taxon>Oligohymenophorea</taxon>
        <taxon>Peniculida</taxon>
        <taxon>Parameciidae</taxon>
        <taxon>Paramecium</taxon>
    </lineage>
</organism>
<protein>
    <recommendedName>
        <fullName evidence="3">Myb-like domain-containing protein</fullName>
    </recommendedName>
</protein>
<dbReference type="PANTHER" id="PTHR12802">
    <property type="entry name" value="SWI/SNF COMPLEX-RELATED"/>
    <property type="match status" value="1"/>
</dbReference>
<dbReference type="EMBL" id="CAJJDN010000017">
    <property type="protein sequence ID" value="CAD8062772.1"/>
    <property type="molecule type" value="Genomic_DNA"/>
</dbReference>
<evidence type="ECO:0000313" key="4">
    <source>
        <dbReference type="EMBL" id="CAD8062772.1"/>
    </source>
</evidence>
<dbReference type="AlphaFoldDB" id="A0A8S1LA93"/>
<name>A0A8S1LA93_9CILI</name>
<evidence type="ECO:0000256" key="1">
    <source>
        <dbReference type="ARBA" id="ARBA00023242"/>
    </source>
</evidence>
<reference evidence="4" key="1">
    <citation type="submission" date="2021-01" db="EMBL/GenBank/DDBJ databases">
        <authorList>
            <consortium name="Genoscope - CEA"/>
            <person name="William W."/>
        </authorList>
    </citation>
    <scope>NUCLEOTIDE SEQUENCE</scope>
</reference>
<evidence type="ECO:0000259" key="3">
    <source>
        <dbReference type="SMART" id="SM00717"/>
    </source>
</evidence>
<dbReference type="Proteomes" id="UP000692954">
    <property type="component" value="Unassembled WGS sequence"/>
</dbReference>
<dbReference type="OrthoDB" id="300907at2759"/>
<sequence length="156" mass="18476">MSYSSRDQQEIEDLEELSYPKSPKSKKIKKNESLSPKKNFGHWTPEEHQKYLRFLQDHTDIKKNNKIFKSMSDVVGTRSPSQCRSHHQKFNPLSPMVQKKNLKVENTTSIPISTPLQEQIQYEDEDRLKKQLVQLIIIDEDELINQPQQFNLDDFF</sequence>
<evidence type="ECO:0000313" key="5">
    <source>
        <dbReference type="Proteomes" id="UP000692954"/>
    </source>
</evidence>
<proteinExistence type="predicted"/>
<comment type="caution">
    <text evidence="4">The sequence shown here is derived from an EMBL/GenBank/DDBJ whole genome shotgun (WGS) entry which is preliminary data.</text>
</comment>
<keyword evidence="1" id="KW-0539">Nucleus</keyword>
<keyword evidence="5" id="KW-1185">Reference proteome</keyword>
<dbReference type="PANTHER" id="PTHR12802:SF155">
    <property type="entry name" value="DEUBIQUITINASE MYSM1"/>
    <property type="match status" value="1"/>
</dbReference>
<feature type="region of interest" description="Disordered" evidence="2">
    <location>
        <begin position="1"/>
        <end position="43"/>
    </location>
</feature>
<dbReference type="InterPro" id="IPR001005">
    <property type="entry name" value="SANT/Myb"/>
</dbReference>
<dbReference type="SMART" id="SM00717">
    <property type="entry name" value="SANT"/>
    <property type="match status" value="1"/>
</dbReference>
<dbReference type="Pfam" id="PF00249">
    <property type="entry name" value="Myb_DNA-binding"/>
    <property type="match status" value="1"/>
</dbReference>